<dbReference type="AlphaFoldDB" id="A0A1S6IWU4"/>
<evidence type="ECO:0000256" key="2">
    <source>
        <dbReference type="ARBA" id="ARBA00022475"/>
    </source>
</evidence>
<evidence type="ECO:0000256" key="6">
    <source>
        <dbReference type="SAM" id="Phobius"/>
    </source>
</evidence>
<dbReference type="KEGG" id="dfg:B0537_09210"/>
<evidence type="ECO:0000256" key="5">
    <source>
        <dbReference type="ARBA" id="ARBA00023136"/>
    </source>
</evidence>
<dbReference type="CDD" id="cd18773">
    <property type="entry name" value="PDC1_HK_sensor"/>
    <property type="match status" value="1"/>
</dbReference>
<feature type="domain" description="PAS" evidence="8">
    <location>
        <begin position="283"/>
        <end position="331"/>
    </location>
</feature>
<name>A0A1S6IWU4_9FIRM</name>
<dbReference type="Pfam" id="PF02743">
    <property type="entry name" value="dCache_1"/>
    <property type="match status" value="1"/>
</dbReference>
<accession>A0A1S6IWU4</accession>
<keyword evidence="10" id="KW-1185">Reference proteome</keyword>
<dbReference type="RefSeq" id="WP_077714313.1">
    <property type="nucleotide sequence ID" value="NZ_CP019698.1"/>
</dbReference>
<evidence type="ECO:0000256" key="1">
    <source>
        <dbReference type="ARBA" id="ARBA00004651"/>
    </source>
</evidence>
<dbReference type="Gene3D" id="3.30.450.20">
    <property type="entry name" value="PAS domain"/>
    <property type="match status" value="1"/>
</dbReference>
<dbReference type="InterPro" id="IPR000014">
    <property type="entry name" value="PAS"/>
</dbReference>
<dbReference type="STRING" id="1833852.B0537_09210"/>
<dbReference type="SUPFAM" id="SSF103190">
    <property type="entry name" value="Sensory domain-like"/>
    <property type="match status" value="1"/>
</dbReference>
<keyword evidence="4 6" id="KW-1133">Transmembrane helix</keyword>
<evidence type="ECO:0000313" key="10">
    <source>
        <dbReference type="Proteomes" id="UP000189464"/>
    </source>
</evidence>
<evidence type="ECO:0008006" key="11">
    <source>
        <dbReference type="Google" id="ProtNLM"/>
    </source>
</evidence>
<feature type="domain" description="Cache" evidence="7">
    <location>
        <begin position="51"/>
        <end position="194"/>
    </location>
</feature>
<gene>
    <name evidence="9" type="ORF">B0537_09210</name>
</gene>
<feature type="transmembrane region" description="Helical" evidence="6">
    <location>
        <begin position="6"/>
        <end position="29"/>
    </location>
</feature>
<protein>
    <recommendedName>
        <fullName evidence="11">PAS domain-containing protein</fullName>
    </recommendedName>
</protein>
<keyword evidence="5 6" id="KW-0472">Membrane</keyword>
<proteinExistence type="predicted"/>
<organism evidence="9 10">
    <name type="scientific">Desulforamulus ferrireducens</name>
    <dbReference type="NCBI Taxonomy" id="1833852"/>
    <lineage>
        <taxon>Bacteria</taxon>
        <taxon>Bacillati</taxon>
        <taxon>Bacillota</taxon>
        <taxon>Clostridia</taxon>
        <taxon>Eubacteriales</taxon>
        <taxon>Peptococcaceae</taxon>
        <taxon>Desulforamulus</taxon>
    </lineage>
</organism>
<sequence length="483" mass="54873">MKQSPLIRTFFPSFFTVFLISIFIVFAIMEYRHTKNLFSQYEAGIQQIALSNTNRFLDDINNITVDAARRIEVQNININQHIDTLIRNPLIKDVYVLTSDGNIIAASNAERTISNSLVSDAAKLKKYTTLMSPVHDDKTSGNKLVTIFTPLPNYEQGILVIDFSLEKFQNMILQDLISKNFTVAVFDQNGNAVFWPFEDKLLSGFVFNQESYVLENKRYNVLSAQTDNAWLIYFFFPANNIEIFRAITVLLLVFALYVCLYELLVEYWGVNTAKTYFENIDFAIFNQINEGVIIANNSGRILFANETAHHMFAERKNLLRNVRLKEILGNVDLQRENYGSQSFSLKLSDKLLKAIHSPIIKNNKILGSLTVLRNEVDGDTSISHVMDKVFESIPQGIIFVNKQHEISQANLIAKCYFANLIKGISIELVDRELADFIYKNIDSGSVKRVQLSSGVTCEVTPVHDEDGIYVGTVVYILSETTAI</sequence>
<evidence type="ECO:0000259" key="8">
    <source>
        <dbReference type="Pfam" id="PF13188"/>
    </source>
</evidence>
<keyword evidence="2" id="KW-1003">Cell membrane</keyword>
<dbReference type="EMBL" id="CP019698">
    <property type="protein sequence ID" value="AQS59243.1"/>
    <property type="molecule type" value="Genomic_DNA"/>
</dbReference>
<evidence type="ECO:0000256" key="3">
    <source>
        <dbReference type="ARBA" id="ARBA00022692"/>
    </source>
</evidence>
<dbReference type="OrthoDB" id="1803206at2"/>
<comment type="subcellular location">
    <subcellularLocation>
        <location evidence="1">Cell membrane</location>
        <topology evidence="1">Multi-pass membrane protein</topology>
    </subcellularLocation>
</comment>
<dbReference type="Proteomes" id="UP000189464">
    <property type="component" value="Chromosome"/>
</dbReference>
<feature type="transmembrane region" description="Helical" evidence="6">
    <location>
        <begin position="243"/>
        <end position="264"/>
    </location>
</feature>
<evidence type="ECO:0000313" key="9">
    <source>
        <dbReference type="EMBL" id="AQS59243.1"/>
    </source>
</evidence>
<dbReference type="InterPro" id="IPR033479">
    <property type="entry name" value="dCache_1"/>
</dbReference>
<dbReference type="InterPro" id="IPR029151">
    <property type="entry name" value="Sensor-like_sf"/>
</dbReference>
<evidence type="ECO:0000256" key="4">
    <source>
        <dbReference type="ARBA" id="ARBA00022989"/>
    </source>
</evidence>
<dbReference type="GO" id="GO:0005886">
    <property type="term" value="C:plasma membrane"/>
    <property type="evidence" value="ECO:0007669"/>
    <property type="project" value="UniProtKB-SubCell"/>
</dbReference>
<dbReference type="Pfam" id="PF13188">
    <property type="entry name" value="PAS_8"/>
    <property type="match status" value="1"/>
</dbReference>
<reference evidence="9 10" key="1">
    <citation type="journal article" date="2016" name="Int. J. Syst. Evol. Microbiol.">
        <title>Desulfotomaculum ferrireducens sp. nov., a moderately thermophilic sulfate-reducing and dissimilatory Fe(III)-reducing bacterium isolated from compost.</title>
        <authorList>
            <person name="Yang G."/>
            <person name="Guo J."/>
            <person name="Zhuang L."/>
            <person name="Yuan Y."/>
            <person name="Zhou S."/>
        </authorList>
    </citation>
    <scope>NUCLEOTIDE SEQUENCE [LARGE SCALE GENOMIC DNA]</scope>
    <source>
        <strain evidence="9 10">GSS09</strain>
    </source>
</reference>
<keyword evidence="3 6" id="KW-0812">Transmembrane</keyword>
<evidence type="ECO:0000259" key="7">
    <source>
        <dbReference type="Pfam" id="PF02743"/>
    </source>
</evidence>